<dbReference type="SUPFAM" id="SSF48371">
    <property type="entry name" value="ARM repeat"/>
    <property type="match status" value="1"/>
</dbReference>
<name>A0A9P5T677_9AGAM</name>
<dbReference type="GO" id="GO:0061775">
    <property type="term" value="F:cohesin loader activity"/>
    <property type="evidence" value="ECO:0007669"/>
    <property type="project" value="InterPro"/>
</dbReference>
<dbReference type="InterPro" id="IPR011989">
    <property type="entry name" value="ARM-like"/>
</dbReference>
<evidence type="ECO:0000256" key="4">
    <source>
        <dbReference type="ARBA" id="ARBA00023242"/>
    </source>
</evidence>
<comment type="similarity">
    <text evidence="2 6">Belongs to the SCC2/Nipped-B family.</text>
</comment>
<evidence type="ECO:0000256" key="3">
    <source>
        <dbReference type="ARBA" id="ARBA00022737"/>
    </source>
</evidence>
<feature type="compositionally biased region" description="Basic and acidic residues" evidence="7">
    <location>
        <begin position="333"/>
        <end position="347"/>
    </location>
</feature>
<feature type="compositionally biased region" description="Basic and acidic residues" evidence="7">
    <location>
        <begin position="1527"/>
        <end position="1537"/>
    </location>
</feature>
<keyword evidence="10" id="KW-1185">Reference proteome</keyword>
<dbReference type="CDD" id="cd23958">
    <property type="entry name" value="SCC2"/>
    <property type="match status" value="1"/>
</dbReference>
<dbReference type="Gene3D" id="1.25.10.10">
    <property type="entry name" value="Leucine-rich Repeat Variant"/>
    <property type="match status" value="1"/>
</dbReference>
<feature type="compositionally biased region" description="Polar residues" evidence="7">
    <location>
        <begin position="244"/>
        <end position="255"/>
    </location>
</feature>
<comment type="subcellular location">
    <subcellularLocation>
        <location evidence="1 6">Nucleus</location>
    </subcellularLocation>
</comment>
<keyword evidence="3 6" id="KW-0677">Repeat</keyword>
<evidence type="ECO:0000313" key="9">
    <source>
        <dbReference type="EMBL" id="KAF8477978.1"/>
    </source>
</evidence>
<dbReference type="InterPro" id="IPR016024">
    <property type="entry name" value="ARM-type_fold"/>
</dbReference>
<feature type="region of interest" description="Disordered" evidence="7">
    <location>
        <begin position="276"/>
        <end position="347"/>
    </location>
</feature>
<dbReference type="EMBL" id="WHVB01000012">
    <property type="protein sequence ID" value="KAF8477978.1"/>
    <property type="molecule type" value="Genomic_DNA"/>
</dbReference>
<dbReference type="GO" id="GO:1990414">
    <property type="term" value="P:replication-born double-strand break repair via sister chromatid exchange"/>
    <property type="evidence" value="ECO:0007669"/>
    <property type="project" value="TreeGrafter"/>
</dbReference>
<keyword evidence="4 6" id="KW-0539">Nucleus</keyword>
<feature type="compositionally biased region" description="Polar residues" evidence="7">
    <location>
        <begin position="276"/>
        <end position="285"/>
    </location>
</feature>
<gene>
    <name evidence="9" type="ORF">DFH94DRAFT_75686</name>
</gene>
<feature type="compositionally biased region" description="Low complexity" evidence="7">
    <location>
        <begin position="232"/>
        <end position="243"/>
    </location>
</feature>
<feature type="region of interest" description="Disordered" evidence="7">
    <location>
        <begin position="1527"/>
        <end position="1548"/>
    </location>
</feature>
<dbReference type="GO" id="GO:0034087">
    <property type="term" value="P:establishment of mitotic sister chromatid cohesion"/>
    <property type="evidence" value="ECO:0007669"/>
    <property type="project" value="TreeGrafter"/>
</dbReference>
<dbReference type="OrthoDB" id="418242at2759"/>
<feature type="compositionally biased region" description="Polar residues" evidence="7">
    <location>
        <begin position="135"/>
        <end position="150"/>
    </location>
</feature>
<dbReference type="GO" id="GO:0090694">
    <property type="term" value="C:Scc2-Scc4 cohesin loading complex"/>
    <property type="evidence" value="ECO:0007669"/>
    <property type="project" value="TreeGrafter"/>
</dbReference>
<feature type="region of interest" description="Disordered" evidence="7">
    <location>
        <begin position="100"/>
        <end position="260"/>
    </location>
</feature>
<feature type="region of interest" description="Disordered" evidence="7">
    <location>
        <begin position="459"/>
        <end position="519"/>
    </location>
</feature>
<evidence type="ECO:0000256" key="6">
    <source>
        <dbReference type="RuleBase" id="RU364107"/>
    </source>
</evidence>
<evidence type="ECO:0000256" key="7">
    <source>
        <dbReference type="SAM" id="MobiDB-lite"/>
    </source>
</evidence>
<dbReference type="PANTHER" id="PTHR21704">
    <property type="entry name" value="NIPPED-B-LIKE PROTEIN DELANGIN SCC2-RELATED"/>
    <property type="match status" value="1"/>
</dbReference>
<reference evidence="9" key="1">
    <citation type="submission" date="2019-10" db="EMBL/GenBank/DDBJ databases">
        <authorList>
            <consortium name="DOE Joint Genome Institute"/>
            <person name="Kuo A."/>
            <person name="Miyauchi S."/>
            <person name="Kiss E."/>
            <person name="Drula E."/>
            <person name="Kohler A."/>
            <person name="Sanchez-Garcia M."/>
            <person name="Andreopoulos B."/>
            <person name="Barry K.W."/>
            <person name="Bonito G."/>
            <person name="Buee M."/>
            <person name="Carver A."/>
            <person name="Chen C."/>
            <person name="Cichocki N."/>
            <person name="Clum A."/>
            <person name="Culley D."/>
            <person name="Crous P.W."/>
            <person name="Fauchery L."/>
            <person name="Girlanda M."/>
            <person name="Hayes R."/>
            <person name="Keri Z."/>
            <person name="LaButti K."/>
            <person name="Lipzen A."/>
            <person name="Lombard V."/>
            <person name="Magnuson J."/>
            <person name="Maillard F."/>
            <person name="Morin E."/>
            <person name="Murat C."/>
            <person name="Nolan M."/>
            <person name="Ohm R."/>
            <person name="Pangilinan J."/>
            <person name="Pereira M."/>
            <person name="Perotto S."/>
            <person name="Peter M."/>
            <person name="Riley R."/>
            <person name="Sitrit Y."/>
            <person name="Stielow B."/>
            <person name="Szollosi G."/>
            <person name="Zifcakova L."/>
            <person name="Stursova M."/>
            <person name="Spatafora J.W."/>
            <person name="Tedersoo L."/>
            <person name="Vaario L.-M."/>
            <person name="Yamada A."/>
            <person name="Yan M."/>
            <person name="Wang P."/>
            <person name="Xu J."/>
            <person name="Bruns T."/>
            <person name="Baldrian P."/>
            <person name="Vilgalys R."/>
            <person name="Henrissat B."/>
            <person name="Grigoriev I.V."/>
            <person name="Hibbett D."/>
            <person name="Nagy L.G."/>
            <person name="Martin F.M."/>
        </authorList>
    </citation>
    <scope>NUCLEOTIDE SEQUENCE</scope>
    <source>
        <strain evidence="9">Prilba</strain>
    </source>
</reference>
<dbReference type="InterPro" id="IPR026003">
    <property type="entry name" value="Cohesin_HEAT"/>
</dbReference>
<dbReference type="GO" id="GO:0140588">
    <property type="term" value="P:chromatin looping"/>
    <property type="evidence" value="ECO:0007669"/>
    <property type="project" value="InterPro"/>
</dbReference>
<comment type="caution">
    <text evidence="9">The sequence shown here is derived from an EMBL/GenBank/DDBJ whole genome shotgun (WGS) entry which is preliminary data.</text>
</comment>
<feature type="compositionally biased region" description="Basic and acidic residues" evidence="7">
    <location>
        <begin position="459"/>
        <end position="469"/>
    </location>
</feature>
<dbReference type="Pfam" id="PF12830">
    <property type="entry name" value="Nipped-B_C"/>
    <property type="match status" value="1"/>
</dbReference>
<protein>
    <recommendedName>
        <fullName evidence="6">Sister chromatid cohesion protein</fullName>
    </recommendedName>
</protein>
<dbReference type="Pfam" id="PF12765">
    <property type="entry name" value="Cohesin_HEAT"/>
    <property type="match status" value="1"/>
</dbReference>
<feature type="region of interest" description="Disordered" evidence="7">
    <location>
        <begin position="1"/>
        <end position="33"/>
    </location>
</feature>
<dbReference type="GO" id="GO:0010468">
    <property type="term" value="P:regulation of gene expression"/>
    <property type="evidence" value="ECO:0007669"/>
    <property type="project" value="InterPro"/>
</dbReference>
<evidence type="ECO:0000256" key="2">
    <source>
        <dbReference type="ARBA" id="ARBA00009252"/>
    </source>
</evidence>
<evidence type="ECO:0000259" key="8">
    <source>
        <dbReference type="Pfam" id="PF12830"/>
    </source>
</evidence>
<evidence type="ECO:0000256" key="1">
    <source>
        <dbReference type="ARBA" id="ARBA00004123"/>
    </source>
</evidence>
<reference evidence="9" key="2">
    <citation type="journal article" date="2020" name="Nat. Commun.">
        <title>Large-scale genome sequencing of mycorrhizal fungi provides insights into the early evolution of symbiotic traits.</title>
        <authorList>
            <person name="Miyauchi S."/>
            <person name="Kiss E."/>
            <person name="Kuo A."/>
            <person name="Drula E."/>
            <person name="Kohler A."/>
            <person name="Sanchez-Garcia M."/>
            <person name="Morin E."/>
            <person name="Andreopoulos B."/>
            <person name="Barry K.W."/>
            <person name="Bonito G."/>
            <person name="Buee M."/>
            <person name="Carver A."/>
            <person name="Chen C."/>
            <person name="Cichocki N."/>
            <person name="Clum A."/>
            <person name="Culley D."/>
            <person name="Crous P.W."/>
            <person name="Fauchery L."/>
            <person name="Girlanda M."/>
            <person name="Hayes R.D."/>
            <person name="Keri Z."/>
            <person name="LaButti K."/>
            <person name="Lipzen A."/>
            <person name="Lombard V."/>
            <person name="Magnuson J."/>
            <person name="Maillard F."/>
            <person name="Murat C."/>
            <person name="Nolan M."/>
            <person name="Ohm R.A."/>
            <person name="Pangilinan J."/>
            <person name="Pereira M.F."/>
            <person name="Perotto S."/>
            <person name="Peter M."/>
            <person name="Pfister S."/>
            <person name="Riley R."/>
            <person name="Sitrit Y."/>
            <person name="Stielow J.B."/>
            <person name="Szollosi G."/>
            <person name="Zifcakova L."/>
            <person name="Stursova M."/>
            <person name="Spatafora J.W."/>
            <person name="Tedersoo L."/>
            <person name="Vaario L.M."/>
            <person name="Yamada A."/>
            <person name="Yan M."/>
            <person name="Wang P."/>
            <person name="Xu J."/>
            <person name="Bruns T."/>
            <person name="Baldrian P."/>
            <person name="Vilgalys R."/>
            <person name="Dunand C."/>
            <person name="Henrissat B."/>
            <person name="Grigoriev I.V."/>
            <person name="Hibbett D."/>
            <person name="Nagy L.G."/>
            <person name="Martin F.M."/>
        </authorList>
    </citation>
    <scope>NUCLEOTIDE SEQUENCE</scope>
    <source>
        <strain evidence="9">Prilba</strain>
    </source>
</reference>
<dbReference type="InterPro" id="IPR033031">
    <property type="entry name" value="Scc2/Nipped-B"/>
</dbReference>
<keyword evidence="5 6" id="KW-0131">Cell cycle</keyword>
<proteinExistence type="inferred from homology"/>
<dbReference type="Proteomes" id="UP000759537">
    <property type="component" value="Unassembled WGS sequence"/>
</dbReference>
<accession>A0A9P5T677</accession>
<evidence type="ECO:0000313" key="10">
    <source>
        <dbReference type="Proteomes" id="UP000759537"/>
    </source>
</evidence>
<dbReference type="GO" id="GO:0071169">
    <property type="term" value="P:establishment of protein localization to chromatin"/>
    <property type="evidence" value="ECO:0007669"/>
    <property type="project" value="TreeGrafter"/>
</dbReference>
<sequence>MVARTPSHAQPQHFTTDDYHSPSPNPPPYTEYATELNCTQPLRRQEGESSYWTTIGGDSSRYLEGQSNRQYQEYHHHVQYPPYRTYPSYPSNALVFTQNAPSCSYPTPPPPGIHSSSSSLAFALDERAIPPKKQYPQQESTSRFNNFLNKSSRELERAQAAKYANPPTPSHREKSFSIPRYSSPDPLELPPSQSVTPQKRKSLELLQSPSVKRAQALHRTPSLSGPPTTPASSSQGSLSTQGSPVSSQLTSSSRPVPSYKPKMRAYVEIPFAPKFLSTQQPSQPGKNVRVKPAVGSHGSKDRAEIDEQDDLGGFGPEEDSPSKSRKTSLSMTEARRSSAKRTGDRDDRAPLEKLITLLEDIFEAEDSLPVDVDQECLPADFFSPLTAEPSRPQLHPNLVRKLSKLICQVARPTKRLRSSMVTTLTPRASGPCSIADVEPTILSRILKILERSVRAGEDLDPFKADKPPDTRASASPSKKSKVSKKPAADQQLQSQTLVGGDEPQADAGMDPTEPPSVTNADLDILAHSLELARDSVLAADCCIALLGADRLPKQVYSEELITACLGAVKNQLDRIVYPFVESSDNSALLLHVSRHEKAHRAQIAEVFQVLASVLPRINNLVCADTVTMSDSIIIQGVYIAIGPFFVTEAGASDSKGKKESFVVNTLGQTAMRGLRLEALSLIRTIFTIHEEQRSWIIEEILSSLIKLSDTKQKAGQFRLRDGRSIRTVSALLLQLVQTSAHGVRVQAKRLSKARQHALAMRRQESMAETPSEKSPGPFLGEKDNEEIQLYMSGLESATKAAKTIVLFLTQRSGKAKATKNSNEAEYRAIFDNLVSDLLVVLFWPEWPAASLLLGIICKFMVSSLDDVKSSSQTDNNAAKTMALDHLGVIAARIRSSMLRTKQGDDGFVGLKPLDEVLSRASVKHFERLAAAHQDLATHLAKRSAQDQAYESARELTAVTWGQELAISLKQCNASLRHCVDLDDEKQSLLPFLRKVKSALRDVWKEAAIDVFDIGSPEEVARIDRLAEEISIVQDLRNSYQPILNVTLLALDAPPVFVRTKALRALGQIVTSDPTILTAANVRRGIESHLLDSSPAVRDAAVELIGKYVIESPEVAGDYYQKIADRIADTGLGVRKRVIKLLRSLYGATDDIKRRTDICTKLVLRMFDEDDTVKDLSIKTLEELWFPSTASQPALQKPRNGTQGADQHDKTQLLSKVSVIMGVAASFRDRQSPLEDVLHKIMASKEDADAGQLHARYSEICEALIDGLVDASELPGFTVINCIRTIYLLSSAYPAILSGSNAFTLLPYLKNATSSEEQVTSDYLLKIFRVSIPHMPKTAAKFASELQLALQPMILKPSTAGGVQALQETVACLCAVVQHLTHDFTRLVGLLKSCNARLRSAAQKIQMTPPDLRTLSILIFIISLLVEHCDFDRLRTEQTDLSADLDTVSKGSIIEHVYKSLLDLYQNHSEPGIRGRTLQCLGFLFRAQPTLMTLESSAMIMDATFASQEEEGRARLLKIMQEFLVSESTKHSQKEKNKATTKGKQPPTEVNMEELVGNTDGFADSGVSSAIVQRYMEPILDAALSQHPQTQSAAVDILSFTIKQGLAHPLQSFPFIIALETSPNTALSARASALHSALHTKHSSLLNSRYIISARASFSYQTKLAQARGGSGAVEGVRGGTALLHRWFALVREKRGPKLEFLKALVRAFDVGTSLTAAQEDVDFARYMAENFATFDYKTQEEVLLVVKSLTSVLSTAGMQCVEALSPGHLLAQLQAPLGQQPPTQANGAEACMSDATATADPAGQAPTAPTPAWQMLEKLPLLRTSVLIALIMLLKAHLKNMYGLTEEKCLKWVIGKKNALGDKPATRRTGAAAAPLKWARLPFATQPLLTTADMAAQRDTFLEIWHEDGVTAEPEDDFT</sequence>
<feature type="domain" description="Sister chromatid cohesion C-terminal" evidence="8">
    <location>
        <begin position="1567"/>
        <end position="1752"/>
    </location>
</feature>
<dbReference type="GO" id="GO:0003682">
    <property type="term" value="F:chromatin binding"/>
    <property type="evidence" value="ECO:0007669"/>
    <property type="project" value="TreeGrafter"/>
</dbReference>
<organism evidence="9 10">
    <name type="scientific">Russula ochroleuca</name>
    <dbReference type="NCBI Taxonomy" id="152965"/>
    <lineage>
        <taxon>Eukaryota</taxon>
        <taxon>Fungi</taxon>
        <taxon>Dikarya</taxon>
        <taxon>Basidiomycota</taxon>
        <taxon>Agaricomycotina</taxon>
        <taxon>Agaricomycetes</taxon>
        <taxon>Russulales</taxon>
        <taxon>Russulaceae</taxon>
        <taxon>Russula</taxon>
    </lineage>
</organism>
<dbReference type="PANTHER" id="PTHR21704:SF18">
    <property type="entry name" value="NIPPED-B-LIKE PROTEIN"/>
    <property type="match status" value="1"/>
</dbReference>
<evidence type="ECO:0000256" key="5">
    <source>
        <dbReference type="ARBA" id="ARBA00023306"/>
    </source>
</evidence>
<dbReference type="InterPro" id="IPR024986">
    <property type="entry name" value="Nipped-B_C"/>
</dbReference>